<gene>
    <name evidence="1" type="ORF">SAMN04515675_1359</name>
</gene>
<dbReference type="EMBL" id="FNTS01000002">
    <property type="protein sequence ID" value="SED50498.1"/>
    <property type="molecule type" value="Genomic_DNA"/>
</dbReference>
<comment type="caution">
    <text evidence="1">The sequence shown here is derived from an EMBL/GenBank/DDBJ whole genome shotgun (WGS) entry which is preliminary data.</text>
</comment>
<evidence type="ECO:0000313" key="2">
    <source>
        <dbReference type="Proteomes" id="UP000182179"/>
    </source>
</evidence>
<proteinExistence type="predicted"/>
<sequence length="32" mass="3630">MARLEIAKRKMLAQMNGHRAGATLCKDKFQVL</sequence>
<accession>A0A1H5B8E6</accession>
<reference evidence="1 2" key="1">
    <citation type="submission" date="2016-10" db="EMBL/GenBank/DDBJ databases">
        <authorList>
            <person name="Varghese N."/>
            <person name="Submissions S."/>
        </authorList>
    </citation>
    <scope>NUCLEOTIDE SEQUENCE [LARGE SCALE GENOMIC DNA]</scope>
    <source>
        <strain evidence="1 2">BS2773</strain>
    </source>
</reference>
<keyword evidence="2" id="KW-1185">Reference proteome</keyword>
<protein>
    <recommendedName>
        <fullName evidence="3">30S ribosomal protein S14</fullName>
    </recommendedName>
</protein>
<evidence type="ECO:0008006" key="3">
    <source>
        <dbReference type="Google" id="ProtNLM"/>
    </source>
</evidence>
<dbReference type="Proteomes" id="UP000182179">
    <property type="component" value="Unassembled WGS sequence"/>
</dbReference>
<organism evidence="1 2">
    <name type="scientific">Pseudomonas costantinii</name>
    <dbReference type="NCBI Taxonomy" id="168469"/>
    <lineage>
        <taxon>Bacteria</taxon>
        <taxon>Pseudomonadati</taxon>
        <taxon>Pseudomonadota</taxon>
        <taxon>Gammaproteobacteria</taxon>
        <taxon>Pseudomonadales</taxon>
        <taxon>Pseudomonadaceae</taxon>
        <taxon>Pseudomonas</taxon>
    </lineage>
</organism>
<name>A0A1H5B8E6_9PSED</name>
<evidence type="ECO:0000313" key="1">
    <source>
        <dbReference type="EMBL" id="SED50498.1"/>
    </source>
</evidence>